<feature type="transmembrane region" description="Helical" evidence="1">
    <location>
        <begin position="377"/>
        <end position="399"/>
    </location>
</feature>
<keyword evidence="1" id="KW-1133">Transmembrane helix</keyword>
<feature type="transmembrane region" description="Helical" evidence="1">
    <location>
        <begin position="437"/>
        <end position="455"/>
    </location>
</feature>
<dbReference type="KEGG" id="bsan:CHH28_07410"/>
<feature type="transmembrane region" description="Helical" evidence="1">
    <location>
        <begin position="336"/>
        <end position="356"/>
    </location>
</feature>
<name>A0A222FIC6_9GAMM</name>
<gene>
    <name evidence="2" type="ORF">CHH28_07410</name>
</gene>
<dbReference type="PANTHER" id="PTHR34219">
    <property type="entry name" value="IRON-REGULATED INNER MEMBRANE PROTEIN-RELATED"/>
    <property type="match status" value="1"/>
</dbReference>
<sequence length="511" mass="56238">MQQSTHKTLYNTHSWIGIWCGILLFVVTFSGLPAMFAHELEVWQSPTLSQLEGVDTTQMERIVNNAQSDGFDYDDYFIVPELDRGFVQLVYFEEGKEPDIRYYDATTHQALAIGNSDMAHVLEHLHTDLHLPSPIGRYLVGLAGMAMLLSIIAGILIHVKWRKEFVMLRPKRSWRLLLTDHHKLLGLWTLPFAFILAFSGTILGLLGLVSPILAVAKFEGDVDKAVAAVVGPQAEVSGTVAPRISLDELQRQALIVQPEMDVHFIHVTADGDANGLVKFSGNHAEKLSNLQNVTLQLRDGELVHQSDAAERGPFQRIFAAVTPLHFVMFGDIALKAFYALSTLALSLMIVTGNMIWLSKLEAPHKQQRPKPHPLARLTLGVCAGLVTACAALLCANPWLHGAGQQALLEEGTFWLVWLISLLLAFSPITLKRQLQMQLNVASALLLLALLGDGLMNDRWLWYAPWLTVGVHIALLAFAAMLAVAGALVGRMRPAQATSKQEPATEALATPS</sequence>
<dbReference type="OrthoDB" id="9776609at2"/>
<dbReference type="EMBL" id="CP022530">
    <property type="protein sequence ID" value="ASP38509.1"/>
    <property type="molecule type" value="Genomic_DNA"/>
</dbReference>
<protein>
    <recommendedName>
        <fullName evidence="4">Peptidase</fullName>
    </recommendedName>
</protein>
<keyword evidence="1" id="KW-0812">Transmembrane</keyword>
<organism evidence="2 3">
    <name type="scientific">Bacterioplanes sanyensis</name>
    <dbReference type="NCBI Taxonomy" id="1249553"/>
    <lineage>
        <taxon>Bacteria</taxon>
        <taxon>Pseudomonadati</taxon>
        <taxon>Pseudomonadota</taxon>
        <taxon>Gammaproteobacteria</taxon>
        <taxon>Oceanospirillales</taxon>
        <taxon>Oceanospirillaceae</taxon>
        <taxon>Bacterioplanes</taxon>
    </lineage>
</organism>
<feature type="transmembrane region" description="Helical" evidence="1">
    <location>
        <begin position="138"/>
        <end position="159"/>
    </location>
</feature>
<feature type="transmembrane region" description="Helical" evidence="1">
    <location>
        <begin position="185"/>
        <end position="209"/>
    </location>
</feature>
<keyword evidence="1" id="KW-0472">Membrane</keyword>
<evidence type="ECO:0000313" key="2">
    <source>
        <dbReference type="EMBL" id="ASP38509.1"/>
    </source>
</evidence>
<evidence type="ECO:0008006" key="4">
    <source>
        <dbReference type="Google" id="ProtNLM"/>
    </source>
</evidence>
<dbReference type="InterPro" id="IPR005625">
    <property type="entry name" value="PepSY-ass_TM"/>
</dbReference>
<feature type="transmembrane region" description="Helical" evidence="1">
    <location>
        <begin position="461"/>
        <end position="489"/>
    </location>
</feature>
<feature type="transmembrane region" description="Helical" evidence="1">
    <location>
        <begin position="411"/>
        <end position="430"/>
    </location>
</feature>
<dbReference type="RefSeq" id="WP_094059701.1">
    <property type="nucleotide sequence ID" value="NZ_CP022530.1"/>
</dbReference>
<reference evidence="2 3" key="1">
    <citation type="submission" date="2017-07" db="EMBL/GenBank/DDBJ databases">
        <title>Annotated genome sequence of Bacterioplanes sanyensis isolated from Red Sea.</title>
        <authorList>
            <person name="Rehman Z.U."/>
        </authorList>
    </citation>
    <scope>NUCLEOTIDE SEQUENCE [LARGE SCALE GENOMIC DNA]</scope>
    <source>
        <strain evidence="2 3">NV9</strain>
    </source>
</reference>
<dbReference type="AlphaFoldDB" id="A0A222FIC6"/>
<evidence type="ECO:0000256" key="1">
    <source>
        <dbReference type="SAM" id="Phobius"/>
    </source>
</evidence>
<feature type="transmembrane region" description="Helical" evidence="1">
    <location>
        <begin position="12"/>
        <end position="36"/>
    </location>
</feature>
<keyword evidence="3" id="KW-1185">Reference proteome</keyword>
<accession>A0A222FIC6</accession>
<proteinExistence type="predicted"/>
<dbReference type="Pfam" id="PF03929">
    <property type="entry name" value="PepSY_TM"/>
    <property type="match status" value="1"/>
</dbReference>
<evidence type="ECO:0000313" key="3">
    <source>
        <dbReference type="Proteomes" id="UP000202440"/>
    </source>
</evidence>
<dbReference type="Proteomes" id="UP000202440">
    <property type="component" value="Chromosome"/>
</dbReference>
<dbReference type="PANTHER" id="PTHR34219:SF3">
    <property type="entry name" value="BLL7967 PROTEIN"/>
    <property type="match status" value="1"/>
</dbReference>